<name>A0AAF3FPU6_9BILA</name>
<keyword evidence="1" id="KW-1185">Reference proteome</keyword>
<accession>A0AAF3FPU6</accession>
<reference evidence="2" key="1">
    <citation type="submission" date="2024-02" db="UniProtKB">
        <authorList>
            <consortium name="WormBaseParasite"/>
        </authorList>
    </citation>
    <scope>IDENTIFICATION</scope>
</reference>
<proteinExistence type="predicted"/>
<organism evidence="1 2">
    <name type="scientific">Mesorhabditis belari</name>
    <dbReference type="NCBI Taxonomy" id="2138241"/>
    <lineage>
        <taxon>Eukaryota</taxon>
        <taxon>Metazoa</taxon>
        <taxon>Ecdysozoa</taxon>
        <taxon>Nematoda</taxon>
        <taxon>Chromadorea</taxon>
        <taxon>Rhabditida</taxon>
        <taxon>Rhabditina</taxon>
        <taxon>Rhabditomorpha</taxon>
        <taxon>Rhabditoidea</taxon>
        <taxon>Rhabditidae</taxon>
        <taxon>Mesorhabditinae</taxon>
        <taxon>Mesorhabditis</taxon>
    </lineage>
</organism>
<evidence type="ECO:0000313" key="1">
    <source>
        <dbReference type="Proteomes" id="UP000887575"/>
    </source>
</evidence>
<dbReference type="Proteomes" id="UP000887575">
    <property type="component" value="Unassembled WGS sequence"/>
</dbReference>
<sequence>MARKNVKGGTGLSGTERRKQEIWGRVSPIKRDTLIVLAGAQYGMCLCGKPGLISCPGPGNVVNGFAASQTCGNGKAWVTCEAAKEGECRNVNYGEFSNRDQSRHEMIKFSEMTISFGERKPHSCLDQKPKPTPAWIISISRRALQKT</sequence>
<dbReference type="WBParaSite" id="MBELARI_LOCUS9007">
    <property type="protein sequence ID" value="MBELARI_LOCUS9007"/>
    <property type="gene ID" value="MBELARI_LOCUS9007"/>
</dbReference>
<evidence type="ECO:0000313" key="2">
    <source>
        <dbReference type="WBParaSite" id="MBELARI_LOCUS9007"/>
    </source>
</evidence>
<protein>
    <submittedName>
        <fullName evidence="2">Uncharacterized protein</fullName>
    </submittedName>
</protein>
<dbReference type="AlphaFoldDB" id="A0AAF3FPU6"/>